<dbReference type="CDD" id="cd03221">
    <property type="entry name" value="ABCF_EF-3"/>
    <property type="match status" value="2"/>
</dbReference>
<dbReference type="GO" id="GO:0016887">
    <property type="term" value="F:ATP hydrolysis activity"/>
    <property type="evidence" value="ECO:0007669"/>
    <property type="project" value="InterPro"/>
</dbReference>
<dbReference type="KEGG" id="laj:A0128_03915"/>
<proteinExistence type="predicted"/>
<dbReference type="SUPFAM" id="SSF52540">
    <property type="entry name" value="P-loop containing nucleoside triphosphate hydrolases"/>
    <property type="match status" value="2"/>
</dbReference>
<dbReference type="PROSITE" id="PS00211">
    <property type="entry name" value="ABC_TRANSPORTER_1"/>
    <property type="match status" value="1"/>
</dbReference>
<dbReference type="OrthoDB" id="9760950at2"/>
<dbReference type="Gene3D" id="3.40.50.300">
    <property type="entry name" value="P-loop containing nucleotide triphosphate hydrolases"/>
    <property type="match status" value="2"/>
</dbReference>
<sequence>MIKITGLNKAFTSKVLFDDLSLTINRGERVGLVGRNGHGKSTLFQMILGTVEADSGTISVPKGYKIGHLQQHLHFTKPTVLEECALGLPEGEEYETWQVEKILSGLGFSEADMERNPSEFSGGYQIRMNLAKLLVSAPDMLMLDEPNNYLDIVTIRWLEEFLREWEGEIILVTHDRSFMDAVVTHTVAIHRTKAIKVQGDTEKLYSQINQSEEIYEKTRLNEAKKRKQEEIFIAKFKAKASFASRAQSRVKKLEKQGEMKALEQIQDMELYFNSAPFAASQMLSAEDLSFSYDGKAPFLIENFSISVGNRDRICIIGKNGKGKSTLLKMFAGENVPSQGNVKKHPILKEGYFGQTNKLNLNEAATVVEEIMSSDKACTEWQARNIAGGLMFSEDQALKKIKVLSGGEKSRVLLGKILVTPCHLLYLDEPTNHLDMQSCDSLIEAIDEFEGSVIMVTHNEMHLRAVATKLIVFDNDTIRIFDGSYEDFLNDVGWSDEDY</sequence>
<keyword evidence="1" id="KW-0677">Repeat</keyword>
<dbReference type="Pfam" id="PF12848">
    <property type="entry name" value="ABC_tran_Xtn"/>
    <property type="match status" value="1"/>
</dbReference>
<organism evidence="5 6">
    <name type="scientific">Leptospira tipperaryensis</name>
    <dbReference type="NCBI Taxonomy" id="2564040"/>
    <lineage>
        <taxon>Bacteria</taxon>
        <taxon>Pseudomonadati</taxon>
        <taxon>Spirochaetota</taxon>
        <taxon>Spirochaetia</taxon>
        <taxon>Leptospirales</taxon>
        <taxon>Leptospiraceae</taxon>
        <taxon>Leptospira</taxon>
    </lineage>
</organism>
<evidence type="ECO:0000313" key="5">
    <source>
        <dbReference type="EMBL" id="AOP33079.1"/>
    </source>
</evidence>
<feature type="domain" description="ABC transporter" evidence="4">
    <location>
        <begin position="2"/>
        <end position="217"/>
    </location>
</feature>
<accession>A0A1D7UTZ6</accession>
<dbReference type="InterPro" id="IPR050611">
    <property type="entry name" value="ABCF"/>
</dbReference>
<keyword evidence="2" id="KW-0547">Nucleotide-binding</keyword>
<dbReference type="PANTHER" id="PTHR19211">
    <property type="entry name" value="ATP-BINDING TRANSPORT PROTEIN-RELATED"/>
    <property type="match status" value="1"/>
</dbReference>
<dbReference type="GO" id="GO:0005524">
    <property type="term" value="F:ATP binding"/>
    <property type="evidence" value="ECO:0007669"/>
    <property type="project" value="UniProtKB-KW"/>
</dbReference>
<dbReference type="SMART" id="SM00382">
    <property type="entry name" value="AAA"/>
    <property type="match status" value="2"/>
</dbReference>
<name>A0A1D7UTZ6_9LEPT</name>
<dbReference type="Proteomes" id="UP000094197">
    <property type="component" value="Chromosome 1"/>
</dbReference>
<evidence type="ECO:0000259" key="4">
    <source>
        <dbReference type="PROSITE" id="PS50893"/>
    </source>
</evidence>
<dbReference type="InterPro" id="IPR017871">
    <property type="entry name" value="ABC_transporter-like_CS"/>
</dbReference>
<evidence type="ECO:0000256" key="3">
    <source>
        <dbReference type="ARBA" id="ARBA00022840"/>
    </source>
</evidence>
<evidence type="ECO:0000256" key="2">
    <source>
        <dbReference type="ARBA" id="ARBA00022741"/>
    </source>
</evidence>
<dbReference type="PROSITE" id="PS50893">
    <property type="entry name" value="ABC_TRANSPORTER_2"/>
    <property type="match status" value="2"/>
</dbReference>
<dbReference type="InterPro" id="IPR027417">
    <property type="entry name" value="P-loop_NTPase"/>
</dbReference>
<dbReference type="RefSeq" id="WP_069606322.1">
    <property type="nucleotide sequence ID" value="NZ_CP015217.1"/>
</dbReference>
<dbReference type="EMBL" id="CP015217">
    <property type="protein sequence ID" value="AOP33079.1"/>
    <property type="molecule type" value="Genomic_DNA"/>
</dbReference>
<keyword evidence="3 5" id="KW-0067">ATP-binding</keyword>
<dbReference type="AlphaFoldDB" id="A0A1D7UTZ6"/>
<keyword evidence="6" id="KW-1185">Reference proteome</keyword>
<dbReference type="Pfam" id="PF00005">
    <property type="entry name" value="ABC_tran"/>
    <property type="match status" value="2"/>
</dbReference>
<evidence type="ECO:0000313" key="6">
    <source>
        <dbReference type="Proteomes" id="UP000094197"/>
    </source>
</evidence>
<feature type="domain" description="ABC transporter" evidence="4">
    <location>
        <begin position="283"/>
        <end position="498"/>
    </location>
</feature>
<dbReference type="InterPro" id="IPR032781">
    <property type="entry name" value="ABC_tran_Xtn"/>
</dbReference>
<protein>
    <submittedName>
        <fullName evidence="5">ABC transporter ATP-binding protein</fullName>
    </submittedName>
</protein>
<gene>
    <name evidence="5" type="ORF">A0128_03915</name>
</gene>
<evidence type="ECO:0000256" key="1">
    <source>
        <dbReference type="ARBA" id="ARBA00022737"/>
    </source>
</evidence>
<dbReference type="InterPro" id="IPR003593">
    <property type="entry name" value="AAA+_ATPase"/>
</dbReference>
<dbReference type="PANTHER" id="PTHR19211:SF14">
    <property type="entry name" value="ATP-BINDING CASSETTE SUB-FAMILY F MEMBER 1"/>
    <property type="match status" value="1"/>
</dbReference>
<dbReference type="InterPro" id="IPR003439">
    <property type="entry name" value="ABC_transporter-like_ATP-bd"/>
</dbReference>
<reference evidence="5 6" key="1">
    <citation type="submission" date="2016-04" db="EMBL/GenBank/DDBJ databases">
        <title>Complete genome seqeunce of Leptospira alstonii serovar Room22.</title>
        <authorList>
            <person name="Nally J.E."/>
            <person name="Bayles D.O."/>
            <person name="Hurley D."/>
            <person name="Fanning S."/>
            <person name="McMahon B.J."/>
            <person name="Arent Z."/>
        </authorList>
    </citation>
    <scope>NUCLEOTIDE SEQUENCE [LARGE SCALE GENOMIC DNA]</scope>
    <source>
        <strain evidence="5 6">GWTS #1</strain>
    </source>
</reference>